<feature type="transmembrane region" description="Helical" evidence="1">
    <location>
        <begin position="87"/>
        <end position="106"/>
    </location>
</feature>
<accession>A0A811K9E1</accession>
<comment type="caution">
    <text evidence="3">The sequence shown here is derived from an EMBL/GenBank/DDBJ whole genome shotgun (WGS) entry which is preliminary data.</text>
</comment>
<dbReference type="InterPro" id="IPR025874">
    <property type="entry name" value="DZR"/>
</dbReference>
<gene>
    <name evidence="3" type="ORF">BXYJ_LOCUS2684</name>
</gene>
<dbReference type="Proteomes" id="UP000582659">
    <property type="component" value="Unassembled WGS sequence"/>
</dbReference>
<evidence type="ECO:0000313" key="3">
    <source>
        <dbReference type="EMBL" id="CAD5211965.1"/>
    </source>
</evidence>
<protein>
    <submittedName>
        <fullName evidence="3">(pine wood nematode) hypothetical protein</fullName>
    </submittedName>
</protein>
<sequence>MSHGTVVAKNDTGFVVVSEGSCPSCSTEIKNKDDKYCRKCGFRINFSCTKCGKNVRPVDKYCAHCGAKRWHWYEMWRLGILHRNPGFVLGTTIAVGVAYFGLYYWLKGRSEMTDSPVLLPGNDAENGENYKCSMCKVLCVTKNDSFCSNCGYEFKFRCDGCYGFLKPQHAYCPNCGHRQHSILKILRHDFQNYRHHLLFGSALILVALFIRRRPMHPPQKACPAKLDLSMPSIDIGKTAQSWSNWAVSWIPGTQK</sequence>
<evidence type="ECO:0000313" key="4">
    <source>
        <dbReference type="Proteomes" id="UP000659654"/>
    </source>
</evidence>
<feature type="transmembrane region" description="Helical" evidence="1">
    <location>
        <begin position="193"/>
        <end position="210"/>
    </location>
</feature>
<keyword evidence="1" id="KW-1133">Transmembrane helix</keyword>
<evidence type="ECO:0000256" key="1">
    <source>
        <dbReference type="SAM" id="Phobius"/>
    </source>
</evidence>
<dbReference type="EMBL" id="CAJFCV020000001">
    <property type="protein sequence ID" value="CAG9089532.1"/>
    <property type="molecule type" value="Genomic_DNA"/>
</dbReference>
<dbReference type="Proteomes" id="UP000659654">
    <property type="component" value="Unassembled WGS sequence"/>
</dbReference>
<feature type="domain" description="DZANK-type" evidence="2">
    <location>
        <begin position="22"/>
        <end position="66"/>
    </location>
</feature>
<reference evidence="3" key="1">
    <citation type="submission" date="2020-09" db="EMBL/GenBank/DDBJ databases">
        <authorList>
            <person name="Kikuchi T."/>
        </authorList>
    </citation>
    <scope>NUCLEOTIDE SEQUENCE</scope>
    <source>
        <strain evidence="3">Ka4C1</strain>
    </source>
</reference>
<keyword evidence="4" id="KW-1185">Reference proteome</keyword>
<name>A0A811K9E1_BURXY</name>
<proteinExistence type="predicted"/>
<dbReference type="OrthoDB" id="5780528at2759"/>
<evidence type="ECO:0000259" key="2">
    <source>
        <dbReference type="Pfam" id="PF12773"/>
    </source>
</evidence>
<dbReference type="AlphaFoldDB" id="A0A811K9E1"/>
<keyword evidence="1" id="KW-0472">Membrane</keyword>
<dbReference type="Pfam" id="PF12773">
    <property type="entry name" value="DZR"/>
    <property type="match status" value="1"/>
</dbReference>
<organism evidence="3 4">
    <name type="scientific">Bursaphelenchus xylophilus</name>
    <name type="common">Pinewood nematode worm</name>
    <name type="synonym">Aphelenchoides xylophilus</name>
    <dbReference type="NCBI Taxonomy" id="6326"/>
    <lineage>
        <taxon>Eukaryota</taxon>
        <taxon>Metazoa</taxon>
        <taxon>Ecdysozoa</taxon>
        <taxon>Nematoda</taxon>
        <taxon>Chromadorea</taxon>
        <taxon>Rhabditida</taxon>
        <taxon>Tylenchina</taxon>
        <taxon>Tylenchomorpha</taxon>
        <taxon>Aphelenchoidea</taxon>
        <taxon>Aphelenchoididae</taxon>
        <taxon>Bursaphelenchus</taxon>
    </lineage>
</organism>
<keyword evidence="1" id="KW-0812">Transmembrane</keyword>
<dbReference type="EMBL" id="CAJFDI010000001">
    <property type="protein sequence ID" value="CAD5211965.1"/>
    <property type="molecule type" value="Genomic_DNA"/>
</dbReference>